<dbReference type="EMBL" id="KN880597">
    <property type="protein sequence ID" value="KIY65257.1"/>
    <property type="molecule type" value="Genomic_DNA"/>
</dbReference>
<protein>
    <recommendedName>
        <fullName evidence="3">Zinc-ribbon 15 domain-containing protein</fullName>
    </recommendedName>
</protein>
<evidence type="ECO:0008006" key="3">
    <source>
        <dbReference type="Google" id="ProtNLM"/>
    </source>
</evidence>
<proteinExistence type="predicted"/>
<dbReference type="OrthoDB" id="5545479at2759"/>
<sequence length="97" mass="10847">MPTHIVGCSTKVKPDGNEQVMHVCPRCHNATVFAANKKTWFELFWIPLVPFSSKHVWMCSICHWAAPAGQGHPEPQIAYNPSYVQPPMHGGGYPPKH</sequence>
<accession>A0A0D7B451</accession>
<reference evidence="1 2" key="1">
    <citation type="journal article" date="2015" name="Fungal Genet. Biol.">
        <title>Evolution of novel wood decay mechanisms in Agaricales revealed by the genome sequences of Fistulina hepatica and Cylindrobasidium torrendii.</title>
        <authorList>
            <person name="Floudas D."/>
            <person name="Held B.W."/>
            <person name="Riley R."/>
            <person name="Nagy L.G."/>
            <person name="Koehler G."/>
            <person name="Ransdell A.S."/>
            <person name="Younus H."/>
            <person name="Chow J."/>
            <person name="Chiniquy J."/>
            <person name="Lipzen A."/>
            <person name="Tritt A."/>
            <person name="Sun H."/>
            <person name="Haridas S."/>
            <person name="LaButti K."/>
            <person name="Ohm R.A."/>
            <person name="Kues U."/>
            <person name="Blanchette R.A."/>
            <person name="Grigoriev I.V."/>
            <person name="Minto R.E."/>
            <person name="Hibbett D.S."/>
        </authorList>
    </citation>
    <scope>NUCLEOTIDE SEQUENCE [LARGE SCALE GENOMIC DNA]</scope>
    <source>
        <strain evidence="1 2">FP15055 ss-10</strain>
    </source>
</reference>
<organism evidence="1 2">
    <name type="scientific">Cylindrobasidium torrendii FP15055 ss-10</name>
    <dbReference type="NCBI Taxonomy" id="1314674"/>
    <lineage>
        <taxon>Eukaryota</taxon>
        <taxon>Fungi</taxon>
        <taxon>Dikarya</taxon>
        <taxon>Basidiomycota</taxon>
        <taxon>Agaricomycotina</taxon>
        <taxon>Agaricomycetes</taxon>
        <taxon>Agaricomycetidae</taxon>
        <taxon>Agaricales</taxon>
        <taxon>Marasmiineae</taxon>
        <taxon>Physalacriaceae</taxon>
        <taxon>Cylindrobasidium</taxon>
    </lineage>
</organism>
<name>A0A0D7B451_9AGAR</name>
<dbReference type="AlphaFoldDB" id="A0A0D7B451"/>
<dbReference type="Proteomes" id="UP000054007">
    <property type="component" value="Unassembled WGS sequence"/>
</dbReference>
<keyword evidence="2" id="KW-1185">Reference proteome</keyword>
<dbReference type="PANTHER" id="PTHR28139">
    <property type="entry name" value="UPF0768 PROTEIN YBL029C-A"/>
    <property type="match status" value="1"/>
</dbReference>
<gene>
    <name evidence="1" type="ORF">CYLTODRAFT_424497</name>
</gene>
<evidence type="ECO:0000313" key="2">
    <source>
        <dbReference type="Proteomes" id="UP000054007"/>
    </source>
</evidence>
<evidence type="ECO:0000313" key="1">
    <source>
        <dbReference type="EMBL" id="KIY65257.1"/>
    </source>
</evidence>
<dbReference type="PANTHER" id="PTHR28139:SF1">
    <property type="entry name" value="UPF0768 PROTEIN YBL029C-A"/>
    <property type="match status" value="1"/>
</dbReference>
<dbReference type="STRING" id="1314674.A0A0D7B451"/>